<protein>
    <submittedName>
        <fullName evidence="1">DUF1853 family protein</fullName>
    </submittedName>
</protein>
<evidence type="ECO:0000313" key="2">
    <source>
        <dbReference type="Proteomes" id="UP001610100"/>
    </source>
</evidence>
<gene>
    <name evidence="1" type="ORF">V8G58_03675</name>
</gene>
<reference evidence="1 2" key="1">
    <citation type="submission" date="2024-02" db="EMBL/GenBank/DDBJ databases">
        <title>A Gaetbulibacter species isolated from tidal flats and genomic insights of their niches.</title>
        <authorList>
            <person name="Ye Y."/>
        </authorList>
    </citation>
    <scope>NUCLEOTIDE SEQUENCE [LARGE SCALE GENOMIC DNA]</scope>
    <source>
        <strain evidence="1 2">KYW382</strain>
    </source>
</reference>
<dbReference type="Pfam" id="PF08907">
    <property type="entry name" value="DUF1853"/>
    <property type="match status" value="1"/>
</dbReference>
<evidence type="ECO:0000313" key="1">
    <source>
        <dbReference type="EMBL" id="MFH6771024.1"/>
    </source>
</evidence>
<proteinExistence type="predicted"/>
<organism evidence="1 2">
    <name type="scientific">Gaetbulibacter aestuarii</name>
    <dbReference type="NCBI Taxonomy" id="1502358"/>
    <lineage>
        <taxon>Bacteria</taxon>
        <taxon>Pseudomonadati</taxon>
        <taxon>Bacteroidota</taxon>
        <taxon>Flavobacteriia</taxon>
        <taxon>Flavobacteriales</taxon>
        <taxon>Flavobacteriaceae</taxon>
        <taxon>Gaetbulibacter</taxon>
    </lineage>
</organism>
<comment type="caution">
    <text evidence="1">The sequence shown here is derived from an EMBL/GenBank/DDBJ whole genome shotgun (WGS) entry which is preliminary data.</text>
</comment>
<sequence>MIQKRYEGFLSTPVLWRNRTLFDLEAFELNSKSTHLSKNINTRLRLGNYVERLVFFELASHKNITILAENIQIQNGKTTLGELDCLFKRDQQVYHIEIVYKFYLYDETIGDSEIDHFIGPNRKDALTEKLSKLKNKQLPLLHSKSCQDFLKTLNLRSEDILQKVYFKAQLFLPYKKQVSLTQLNSDCVCGFYIHRNALEAFKTYKFFIPKKKDWLVIPYPRVDWLTYESFYEKVTAYLNDRYAPMVWLKSKNGTLQKCFVVWWD</sequence>
<name>A0ABW7MW17_9FLAO</name>
<dbReference type="InterPro" id="IPR015003">
    <property type="entry name" value="DUF1853"/>
</dbReference>
<dbReference type="Proteomes" id="UP001610100">
    <property type="component" value="Unassembled WGS sequence"/>
</dbReference>
<accession>A0ABW7MW17</accession>
<dbReference type="EMBL" id="JBAWKB010000001">
    <property type="protein sequence ID" value="MFH6771024.1"/>
    <property type="molecule type" value="Genomic_DNA"/>
</dbReference>
<dbReference type="RefSeq" id="WP_344739845.1">
    <property type="nucleotide sequence ID" value="NZ_BAABAY010000001.1"/>
</dbReference>
<keyword evidence="2" id="KW-1185">Reference proteome</keyword>